<dbReference type="InterPro" id="IPR000719">
    <property type="entry name" value="Prot_kinase_dom"/>
</dbReference>
<dbReference type="Pfam" id="PF08789">
    <property type="entry name" value="PBCV_basic_adap"/>
    <property type="match status" value="3"/>
</dbReference>
<dbReference type="SMART" id="SM00220">
    <property type="entry name" value="S_TKc"/>
    <property type="match status" value="1"/>
</dbReference>
<sequence>MKTHPVKTSPYKMSPKLAGGLESHALPKGRLSPRENLPIPGENFARKTKTTRDDLTFVVSKYGKRIGGGVNGKVYAAKVTPQLISKLKEGMQYGGGKVFYEFPKVGSIVIIKEVKQQGRMNDGRFISEAIRENTVHKNLTDAPSCARIPGATKPACISDNVPKFYLSYIIKGGKLAQHTAITVMDPAGTVSLAKFLTMLPNKSYMARLYVNVEQIVCSLWLAGYVHGDLHRENIMIDSSTGRAKLIDFGFAIRMPDNFPAQIGKDVSDMVSEGSNRSFAEIWTEKQINGKQTLVDYSNRIIKQRSFPWYNPDYKVLQTLWNQIPADDRAKLPQLRSDKWGIAIKDVKMSPTNSLESGEIRVTPVKKKTPWKPRNGKYWADEEDEESPSSYASAKSARSPTPVSKRSPAPVSKKERTPSPSPYSKATVPISLKERTPSPSPYSKATVPISLKERTPPPAPVSKKEPAPNATSLDKVNSKGRKVFRDIMGRTYVEQNGKKVYVKKLFTPKIADQKHLTSPMIDTGKIDAKKRKVFKNSKGRTYVKQANKKVYVKKLFTPQGDIKEVKEVKVIKEDKKSPKINTGKVDAKKRKVFKNSKGRTHVMNGPKKVYVKKLFTPKA</sequence>
<dbReference type="OrthoDB" id="9135at10239"/>
<evidence type="ECO:0000313" key="3">
    <source>
        <dbReference type="EMBL" id="ABT15425.1"/>
    </source>
</evidence>
<feature type="compositionally biased region" description="Polar residues" evidence="1">
    <location>
        <begin position="387"/>
        <end position="403"/>
    </location>
</feature>
<feature type="compositionally biased region" description="Basic residues" evidence="1">
    <location>
        <begin position="365"/>
        <end position="374"/>
    </location>
</feature>
<dbReference type="SUPFAM" id="SSF56112">
    <property type="entry name" value="Protein kinase-like (PK-like)"/>
    <property type="match status" value="1"/>
</dbReference>
<organism evidence="3 4">
    <name type="scientific">Paramecium bursaria Chlorella virus FR483</name>
    <name type="common">PBCV-FR483</name>
    <dbReference type="NCBI Taxonomy" id="399781"/>
    <lineage>
        <taxon>Viruses</taxon>
        <taxon>Varidnaviria</taxon>
        <taxon>Bamfordvirae</taxon>
        <taxon>Nucleocytoviricota</taxon>
        <taxon>Megaviricetes</taxon>
        <taxon>Algavirales</taxon>
        <taxon>Phycodnaviridae</taxon>
        <taxon>Chlorovirus</taxon>
        <taxon>Chlorovirus conductrix</taxon>
        <taxon>Paramecium bursaria Chlorella virus A1</taxon>
    </lineage>
</organism>
<evidence type="ECO:0000313" key="4">
    <source>
        <dbReference type="Proteomes" id="UP000204095"/>
    </source>
</evidence>
<protein>
    <submittedName>
        <fullName evidence="3">Uncharacterized protein N140L</fullName>
    </submittedName>
</protein>
<evidence type="ECO:0000259" key="2">
    <source>
        <dbReference type="PROSITE" id="PS50011"/>
    </source>
</evidence>
<feature type="region of interest" description="Disordered" evidence="1">
    <location>
        <begin position="365"/>
        <end position="478"/>
    </location>
</feature>
<reference evidence="3 4" key="1">
    <citation type="journal article" date="2007" name="Virology">
        <title>Sequence and annotation of the 314-kb MT325 and the 321-kb FR483 viruses that infect Chlorella Pbi.</title>
        <authorList>
            <person name="Fitzgerald L.A."/>
            <person name="Graves M.V."/>
            <person name="Li X."/>
            <person name="Feldblyum T."/>
            <person name="Hartigan J."/>
            <person name="Van Etten J.L."/>
        </authorList>
    </citation>
    <scope>NUCLEOTIDE SEQUENCE [LARGE SCALE GENOMIC DNA]</scope>
    <source>
        <strain evidence="3 4">FR483</strain>
    </source>
</reference>
<feature type="domain" description="Protein kinase" evidence="2">
    <location>
        <begin position="60"/>
        <end position="520"/>
    </location>
</feature>
<dbReference type="EMBL" id="DQ890022">
    <property type="protein sequence ID" value="ABT15425.1"/>
    <property type="molecule type" value="Genomic_DNA"/>
</dbReference>
<dbReference type="PROSITE" id="PS50011">
    <property type="entry name" value="PROTEIN_KINASE_DOM"/>
    <property type="match status" value="1"/>
</dbReference>
<dbReference type="GO" id="GO:0005524">
    <property type="term" value="F:ATP binding"/>
    <property type="evidence" value="ECO:0007669"/>
    <property type="project" value="InterPro"/>
</dbReference>
<organismHost>
    <name type="scientific">Paramecium bursaria</name>
    <dbReference type="NCBI Taxonomy" id="74790"/>
</organismHost>
<dbReference type="GeneID" id="5364568"/>
<feature type="region of interest" description="Disordered" evidence="1">
    <location>
        <begin position="1"/>
        <end position="43"/>
    </location>
</feature>
<dbReference type="Proteomes" id="UP000204095">
    <property type="component" value="Segment"/>
</dbReference>
<dbReference type="Gene3D" id="1.10.510.10">
    <property type="entry name" value="Transferase(Phosphotransferase) domain 1"/>
    <property type="match status" value="1"/>
</dbReference>
<dbReference type="RefSeq" id="YP_001425772.1">
    <property type="nucleotide sequence ID" value="NC_008603.1"/>
</dbReference>
<dbReference type="InterPro" id="IPR011009">
    <property type="entry name" value="Kinase-like_dom_sf"/>
</dbReference>
<accession>A7J6J4</accession>
<proteinExistence type="predicted"/>
<dbReference type="GO" id="GO:0004672">
    <property type="term" value="F:protein kinase activity"/>
    <property type="evidence" value="ECO:0007669"/>
    <property type="project" value="InterPro"/>
</dbReference>
<evidence type="ECO:0000256" key="1">
    <source>
        <dbReference type="SAM" id="MobiDB-lite"/>
    </source>
</evidence>
<gene>
    <name evidence="3" type="primary">N140L</name>
    <name evidence="3" type="ORF">FR483_N140L</name>
</gene>
<dbReference type="KEGG" id="vg:5364568"/>
<dbReference type="InterPro" id="IPR014897">
    <property type="entry name" value="PBCV_basic_adap"/>
</dbReference>
<name>A7J6J4_PBCVF</name>